<dbReference type="AlphaFoldDB" id="A0A9P8CED2"/>
<keyword evidence="4" id="KW-1185">Reference proteome</keyword>
<organism evidence="3 4">
    <name type="scientific">Calycina marina</name>
    <dbReference type="NCBI Taxonomy" id="1763456"/>
    <lineage>
        <taxon>Eukaryota</taxon>
        <taxon>Fungi</taxon>
        <taxon>Dikarya</taxon>
        <taxon>Ascomycota</taxon>
        <taxon>Pezizomycotina</taxon>
        <taxon>Leotiomycetes</taxon>
        <taxon>Helotiales</taxon>
        <taxon>Pezizellaceae</taxon>
        <taxon>Calycina</taxon>
    </lineage>
</organism>
<evidence type="ECO:0000313" key="3">
    <source>
        <dbReference type="EMBL" id="KAG9243988.1"/>
    </source>
</evidence>
<name>A0A9P8CED2_9HELO</name>
<dbReference type="Proteomes" id="UP000887226">
    <property type="component" value="Unassembled WGS sequence"/>
</dbReference>
<feature type="compositionally biased region" description="Basic and acidic residues" evidence="2">
    <location>
        <begin position="65"/>
        <end position="88"/>
    </location>
</feature>
<evidence type="ECO:0000256" key="1">
    <source>
        <dbReference type="SAM" id="Coils"/>
    </source>
</evidence>
<feature type="region of interest" description="Disordered" evidence="2">
    <location>
        <begin position="37"/>
        <end position="88"/>
    </location>
</feature>
<protein>
    <submittedName>
        <fullName evidence="3">Uncharacterized protein</fullName>
    </submittedName>
</protein>
<feature type="coiled-coil region" evidence="1">
    <location>
        <begin position="107"/>
        <end position="138"/>
    </location>
</feature>
<comment type="caution">
    <text evidence="3">The sequence shown here is derived from an EMBL/GenBank/DDBJ whole genome shotgun (WGS) entry which is preliminary data.</text>
</comment>
<proteinExistence type="predicted"/>
<feature type="region of interest" description="Disordered" evidence="2">
    <location>
        <begin position="201"/>
        <end position="293"/>
    </location>
</feature>
<reference evidence="3" key="1">
    <citation type="journal article" date="2021" name="IMA Fungus">
        <title>Genomic characterization of three marine fungi, including Emericellopsis atlantica sp. nov. with signatures of a generalist lifestyle and marine biomass degradation.</title>
        <authorList>
            <person name="Hagestad O.C."/>
            <person name="Hou L."/>
            <person name="Andersen J.H."/>
            <person name="Hansen E.H."/>
            <person name="Altermark B."/>
            <person name="Li C."/>
            <person name="Kuhnert E."/>
            <person name="Cox R.J."/>
            <person name="Crous P.W."/>
            <person name="Spatafora J.W."/>
            <person name="Lail K."/>
            <person name="Amirebrahimi M."/>
            <person name="Lipzen A."/>
            <person name="Pangilinan J."/>
            <person name="Andreopoulos W."/>
            <person name="Hayes R.D."/>
            <person name="Ng V."/>
            <person name="Grigoriev I.V."/>
            <person name="Jackson S.A."/>
            <person name="Sutton T.D.S."/>
            <person name="Dobson A.D.W."/>
            <person name="Rama T."/>
        </authorList>
    </citation>
    <scope>NUCLEOTIDE SEQUENCE</scope>
    <source>
        <strain evidence="3">TRa3180A</strain>
    </source>
</reference>
<gene>
    <name evidence="3" type="ORF">BJ878DRAFT_480587</name>
</gene>
<accession>A0A9P8CED2</accession>
<feature type="compositionally biased region" description="Basic residues" evidence="2">
    <location>
        <begin position="248"/>
        <end position="262"/>
    </location>
</feature>
<evidence type="ECO:0000313" key="4">
    <source>
        <dbReference type="Proteomes" id="UP000887226"/>
    </source>
</evidence>
<evidence type="ECO:0000256" key="2">
    <source>
        <dbReference type="SAM" id="MobiDB-lite"/>
    </source>
</evidence>
<feature type="compositionally biased region" description="Basic and acidic residues" evidence="2">
    <location>
        <begin position="263"/>
        <end position="293"/>
    </location>
</feature>
<dbReference type="EMBL" id="MU253937">
    <property type="protein sequence ID" value="KAG9243988.1"/>
    <property type="molecule type" value="Genomic_DNA"/>
</dbReference>
<keyword evidence="1" id="KW-0175">Coiled coil</keyword>
<feature type="compositionally biased region" description="Polar residues" evidence="2">
    <location>
        <begin position="55"/>
        <end position="64"/>
    </location>
</feature>
<sequence>MTENLRLEWFLMLTRWNVEHRKSNLFAAMPQNDLLRRNNRSRAVSNDAPGRMDDSSSGVTYQQRATDRRNAKQRDAERQCQEERDAGLTEEEMNIKRKGELVEQYMAHDHERAMVEQRKKTEEEESEQQASYETLKDNLRIGNMINAATKRMKIEKADQMDIKPEPEILTQQAVLGAYEREATGEDTEWWWARTEKLEQEALEGKQADSSQARFQFENRPEPGDTQVCKKRKHTRSANPDPWFNIDRLKKRQAERKEKKRLRLRQEQNGEQERLEQEAAKREREERKLKMVQE</sequence>